<feature type="transmembrane region" description="Helical" evidence="7">
    <location>
        <begin position="52"/>
        <end position="72"/>
    </location>
</feature>
<evidence type="ECO:0000313" key="9">
    <source>
        <dbReference type="EMBL" id="ORY78756.1"/>
    </source>
</evidence>
<comment type="similarity">
    <text evidence="2">Belongs to the TMEM198 family.</text>
</comment>
<protein>
    <recommendedName>
        <fullName evidence="6">Transmembrane protein 198</fullName>
    </recommendedName>
</protein>
<dbReference type="Pfam" id="PF13886">
    <property type="entry name" value="TM7S3_TM198"/>
    <property type="match status" value="1"/>
</dbReference>
<keyword evidence="4 7" id="KW-1133">Transmembrane helix</keyword>
<keyword evidence="3 7" id="KW-0812">Transmembrane</keyword>
<evidence type="ECO:0000256" key="4">
    <source>
        <dbReference type="ARBA" id="ARBA00022989"/>
    </source>
</evidence>
<dbReference type="EMBL" id="MCOG01000016">
    <property type="protein sequence ID" value="ORY78756.1"/>
    <property type="molecule type" value="Genomic_DNA"/>
</dbReference>
<reference evidence="9 10" key="1">
    <citation type="submission" date="2016-08" db="EMBL/GenBank/DDBJ databases">
        <title>A Parts List for Fungal Cellulosomes Revealed by Comparative Genomics.</title>
        <authorList>
            <consortium name="DOE Joint Genome Institute"/>
            <person name="Haitjema C.H."/>
            <person name="Gilmore S.P."/>
            <person name="Henske J.K."/>
            <person name="Solomon K.V."/>
            <person name="De Groot R."/>
            <person name="Kuo A."/>
            <person name="Mondo S.J."/>
            <person name="Salamov A.A."/>
            <person name="Labutti K."/>
            <person name="Zhao Z."/>
            <person name="Chiniquy J."/>
            <person name="Barry K."/>
            <person name="Brewer H.M."/>
            <person name="Purvine S.O."/>
            <person name="Wright A.T."/>
            <person name="Boxma B."/>
            <person name="Van Alen T."/>
            <person name="Hackstein J.H."/>
            <person name="Baker S.E."/>
            <person name="Grigoriev I.V."/>
            <person name="O'Malley M.A."/>
        </authorList>
    </citation>
    <scope>NUCLEOTIDE SEQUENCE [LARGE SCALE GENOMIC DNA]</scope>
    <source>
        <strain evidence="9 10">G1</strain>
    </source>
</reference>
<dbReference type="InterPro" id="IPR040236">
    <property type="entry name" value="TMEM198"/>
</dbReference>
<feature type="transmembrane region" description="Helical" evidence="7">
    <location>
        <begin position="134"/>
        <end position="154"/>
    </location>
</feature>
<evidence type="ECO:0000256" key="7">
    <source>
        <dbReference type="SAM" id="Phobius"/>
    </source>
</evidence>
<evidence type="ECO:0000256" key="2">
    <source>
        <dbReference type="ARBA" id="ARBA00006244"/>
    </source>
</evidence>
<keyword evidence="5 7" id="KW-0472">Membrane</keyword>
<feature type="transmembrane region" description="Helical" evidence="7">
    <location>
        <begin position="106"/>
        <end position="127"/>
    </location>
</feature>
<name>A0A1Y2F5Y7_9FUNG</name>
<proteinExistence type="inferred from homology"/>
<evidence type="ECO:0000259" key="8">
    <source>
        <dbReference type="Pfam" id="PF13886"/>
    </source>
</evidence>
<comment type="caution">
    <text evidence="9">The sequence shown here is derived from an EMBL/GenBank/DDBJ whole genome shotgun (WGS) entry which is preliminary data.</text>
</comment>
<gene>
    <name evidence="9" type="ORF">LY90DRAFT_500946</name>
</gene>
<comment type="subcellular location">
    <subcellularLocation>
        <location evidence="1">Membrane</location>
        <topology evidence="1">Multi-pass membrane protein</topology>
    </subcellularLocation>
</comment>
<dbReference type="OrthoDB" id="102260at2759"/>
<feature type="transmembrane region" description="Helical" evidence="7">
    <location>
        <begin position="160"/>
        <end position="185"/>
    </location>
</feature>
<dbReference type="GO" id="GO:0005886">
    <property type="term" value="C:plasma membrane"/>
    <property type="evidence" value="ECO:0007669"/>
    <property type="project" value="TreeGrafter"/>
</dbReference>
<organism evidence="9 10">
    <name type="scientific">Neocallimastix californiae</name>
    <dbReference type="NCBI Taxonomy" id="1754190"/>
    <lineage>
        <taxon>Eukaryota</taxon>
        <taxon>Fungi</taxon>
        <taxon>Fungi incertae sedis</taxon>
        <taxon>Chytridiomycota</taxon>
        <taxon>Chytridiomycota incertae sedis</taxon>
        <taxon>Neocallimastigomycetes</taxon>
        <taxon>Neocallimastigales</taxon>
        <taxon>Neocallimastigaceae</taxon>
        <taxon>Neocallimastix</taxon>
    </lineage>
</organism>
<dbReference type="InterPro" id="IPR025256">
    <property type="entry name" value="TM7S3/TM198-like_dom"/>
</dbReference>
<feature type="transmembrane region" description="Helical" evidence="7">
    <location>
        <begin position="79"/>
        <end position="100"/>
    </location>
</feature>
<dbReference type="PANTHER" id="PTHR31247:SF5">
    <property type="entry name" value="DUF4203 DOMAIN-CONTAINING PROTEIN"/>
    <property type="match status" value="1"/>
</dbReference>
<evidence type="ECO:0000256" key="5">
    <source>
        <dbReference type="ARBA" id="ARBA00023136"/>
    </source>
</evidence>
<sequence length="255" mass="27758">MMKVTSINNKIAPKIYGYILIFFGLFLNNVAEALPIVLKRDEVDVEGNKQKAIQKIVGALAVISGFCICFFGHQFYNKIIFFIGFAAGVFVTKSILGSVWSDISDIAFYICAVIVGIIFGTIAICAYKVSLCILGVLAGYGLTAILIAFVPEIANKINPVLLTVIISIILIILIFVCEVPIIIIATGLAGSYMMFYGIDTIINTGLAKALQTMYDSKSFATFHSSLAVRSMVIASLVVAILGWIVQFITYNNHKE</sequence>
<evidence type="ECO:0000256" key="6">
    <source>
        <dbReference type="ARBA" id="ARBA00049737"/>
    </source>
</evidence>
<evidence type="ECO:0000256" key="1">
    <source>
        <dbReference type="ARBA" id="ARBA00004141"/>
    </source>
</evidence>
<evidence type="ECO:0000313" key="10">
    <source>
        <dbReference type="Proteomes" id="UP000193920"/>
    </source>
</evidence>
<dbReference type="STRING" id="1754190.A0A1Y2F5Y7"/>
<dbReference type="PANTHER" id="PTHR31247">
    <property type="entry name" value="TRANSMEMBRANE PROTEIN 198 FAMILY MEMBER"/>
    <property type="match status" value="1"/>
</dbReference>
<feature type="transmembrane region" description="Helical" evidence="7">
    <location>
        <begin position="226"/>
        <end position="248"/>
    </location>
</feature>
<dbReference type="AlphaFoldDB" id="A0A1Y2F5Y7"/>
<keyword evidence="10" id="KW-1185">Reference proteome</keyword>
<accession>A0A1Y2F5Y7</accession>
<dbReference type="Proteomes" id="UP000193920">
    <property type="component" value="Unassembled WGS sequence"/>
</dbReference>
<feature type="domain" description="TM7S3/TM198-like" evidence="8">
    <location>
        <begin position="58"/>
        <end position="247"/>
    </location>
</feature>
<evidence type="ECO:0000256" key="3">
    <source>
        <dbReference type="ARBA" id="ARBA00022692"/>
    </source>
</evidence>